<dbReference type="InParanoid" id="D2VFG3"/>
<dbReference type="GO" id="GO:0043161">
    <property type="term" value="P:proteasome-mediated ubiquitin-dependent protein catabolic process"/>
    <property type="evidence" value="ECO:0007669"/>
    <property type="project" value="TreeGrafter"/>
</dbReference>
<feature type="non-terminal residue" evidence="4">
    <location>
        <position position="1"/>
    </location>
</feature>
<dbReference type="VEuPathDB" id="AmoebaDB:NAEGRDRAFT_1490"/>
<feature type="repeat" description="WD" evidence="3">
    <location>
        <begin position="136"/>
        <end position="168"/>
    </location>
</feature>
<dbReference type="eggNOG" id="KOG0266">
    <property type="taxonomic scope" value="Eukaryota"/>
</dbReference>
<accession>D2VFG3</accession>
<proteinExistence type="predicted"/>
<dbReference type="EMBL" id="GG738868">
    <property type="protein sequence ID" value="EFC44360.1"/>
    <property type="molecule type" value="Genomic_DNA"/>
</dbReference>
<dbReference type="PRINTS" id="PR00320">
    <property type="entry name" value="GPROTEINBRPT"/>
</dbReference>
<keyword evidence="2" id="KW-0677">Repeat</keyword>
<dbReference type="OrthoDB" id="63070at2759"/>
<dbReference type="FunFam" id="2.130.10.10:FF:000492">
    <property type="entry name" value="LEC14B homolog isoform X2"/>
    <property type="match status" value="1"/>
</dbReference>
<organism evidence="5">
    <name type="scientific">Naegleria gruberi</name>
    <name type="common">Amoeba</name>
    <dbReference type="NCBI Taxonomy" id="5762"/>
    <lineage>
        <taxon>Eukaryota</taxon>
        <taxon>Discoba</taxon>
        <taxon>Heterolobosea</taxon>
        <taxon>Tetramitia</taxon>
        <taxon>Eutetramitia</taxon>
        <taxon>Vahlkampfiidae</taxon>
        <taxon>Naegleria</taxon>
    </lineage>
</organism>
<dbReference type="RefSeq" id="XP_002677104.1">
    <property type="nucleotide sequence ID" value="XM_002677058.1"/>
</dbReference>
<dbReference type="GO" id="GO:0080008">
    <property type="term" value="C:Cul4-RING E3 ubiquitin ligase complex"/>
    <property type="evidence" value="ECO:0007669"/>
    <property type="project" value="TreeGrafter"/>
</dbReference>
<dbReference type="PANTHER" id="PTHR19847">
    <property type="entry name" value="DDB1- AND CUL4-ASSOCIATED FACTOR 11"/>
    <property type="match status" value="1"/>
</dbReference>
<evidence type="ECO:0000256" key="3">
    <source>
        <dbReference type="PROSITE-ProRule" id="PRU00221"/>
    </source>
</evidence>
<dbReference type="SMART" id="SM00320">
    <property type="entry name" value="WD40"/>
    <property type="match status" value="6"/>
</dbReference>
<dbReference type="STRING" id="5762.D2VFG3"/>
<dbReference type="KEGG" id="ngr:NAEGRDRAFT_1490"/>
<keyword evidence="5" id="KW-1185">Reference proteome</keyword>
<keyword evidence="1 3" id="KW-0853">WD repeat</keyword>
<feature type="repeat" description="WD" evidence="3">
    <location>
        <begin position="169"/>
        <end position="212"/>
    </location>
</feature>
<feature type="repeat" description="WD" evidence="3">
    <location>
        <begin position="341"/>
        <end position="372"/>
    </location>
</feature>
<name>D2VFG3_NAEGR</name>
<dbReference type="InterPro" id="IPR015943">
    <property type="entry name" value="WD40/YVTN_repeat-like_dom_sf"/>
</dbReference>
<dbReference type="InterPro" id="IPR036322">
    <property type="entry name" value="WD40_repeat_dom_sf"/>
</dbReference>
<dbReference type="Pfam" id="PF00400">
    <property type="entry name" value="WD40"/>
    <property type="match status" value="6"/>
</dbReference>
<evidence type="ECO:0000313" key="4">
    <source>
        <dbReference type="EMBL" id="EFC44360.1"/>
    </source>
</evidence>
<dbReference type="InterPro" id="IPR020472">
    <property type="entry name" value="WD40_PAC1"/>
</dbReference>
<dbReference type="PROSITE" id="PS50082">
    <property type="entry name" value="WD_REPEATS_2"/>
    <property type="match status" value="4"/>
</dbReference>
<evidence type="ECO:0000256" key="1">
    <source>
        <dbReference type="ARBA" id="ARBA00022574"/>
    </source>
</evidence>
<gene>
    <name evidence="4" type="ORF">NAEGRDRAFT_1490</name>
</gene>
<dbReference type="InterPro" id="IPR051859">
    <property type="entry name" value="DCAF"/>
</dbReference>
<evidence type="ECO:0000256" key="2">
    <source>
        <dbReference type="ARBA" id="ARBA00022737"/>
    </source>
</evidence>
<reference evidence="4 5" key="1">
    <citation type="journal article" date="2010" name="Cell">
        <title>The genome of Naegleria gruberi illuminates early eukaryotic versatility.</title>
        <authorList>
            <person name="Fritz-Laylin L.K."/>
            <person name="Prochnik S.E."/>
            <person name="Ginger M.L."/>
            <person name="Dacks J.B."/>
            <person name="Carpenter M.L."/>
            <person name="Field M.C."/>
            <person name="Kuo A."/>
            <person name="Paredez A."/>
            <person name="Chapman J."/>
            <person name="Pham J."/>
            <person name="Shu S."/>
            <person name="Neupane R."/>
            <person name="Cipriano M."/>
            <person name="Mancuso J."/>
            <person name="Tu H."/>
            <person name="Salamov A."/>
            <person name="Lindquist E."/>
            <person name="Shapiro H."/>
            <person name="Lucas S."/>
            <person name="Grigoriev I.V."/>
            <person name="Cande W.Z."/>
            <person name="Fulton C."/>
            <person name="Rokhsar D.S."/>
            <person name="Dawson S.C."/>
        </authorList>
    </citation>
    <scope>NUCLEOTIDE SEQUENCE [LARGE SCALE GENOMIC DNA]</scope>
    <source>
        <strain evidence="4 5">NEG-M</strain>
    </source>
</reference>
<sequence>SPSDLPSMASRFLPSLNRGPIGKSEAYMFCGQFSLDGKFFMSASQDQVIRIYDVNTILLKKSTISTANVGWSIIDCNPSPDNKLLVYSSWSPYIHLATFAPQDYDPNEDIDKRLKYIEKHEQLYLNPGNYRFCAFAVRFSPDGKEILAGSNDDHLYIYDLEKNVRTEKIHAHKSDINTVCYAGSSCPNLFYSGSDDGLCKVWDRRQCSTSSSTPVGILAGHSDGITCVTSKGDGRYFISNGKDQTCKLWDIRKMADSAPQIPRASNLWDYRYEAAPSRHARVIHPHDQSLMTYTGHHVLQTLIRCYFSPMSTTGQQYIYTGSHDGIVYIFDILTGQIVKRLYGHSHIVRDVNWHPYLPVLFSSSWDGTCLMW</sequence>
<feature type="non-terminal residue" evidence="4">
    <location>
        <position position="372"/>
    </location>
</feature>
<feature type="repeat" description="WD" evidence="3">
    <location>
        <begin position="218"/>
        <end position="252"/>
    </location>
</feature>
<evidence type="ECO:0000313" key="5">
    <source>
        <dbReference type="Proteomes" id="UP000006671"/>
    </source>
</evidence>
<dbReference type="OMA" id="EHTFPQM"/>
<dbReference type="SUPFAM" id="SSF50978">
    <property type="entry name" value="WD40 repeat-like"/>
    <property type="match status" value="1"/>
</dbReference>
<dbReference type="Proteomes" id="UP000006671">
    <property type="component" value="Unassembled WGS sequence"/>
</dbReference>
<dbReference type="Gene3D" id="2.130.10.10">
    <property type="entry name" value="YVTN repeat-like/Quinoprotein amine dehydrogenase"/>
    <property type="match status" value="3"/>
</dbReference>
<dbReference type="GeneID" id="8853347"/>
<dbReference type="PANTHER" id="PTHR19847:SF7">
    <property type="entry name" value="DDB1- AND CUL4-ASSOCIATED FACTOR 11"/>
    <property type="match status" value="1"/>
</dbReference>
<dbReference type="InterPro" id="IPR001680">
    <property type="entry name" value="WD40_rpt"/>
</dbReference>
<dbReference type="PROSITE" id="PS50294">
    <property type="entry name" value="WD_REPEATS_REGION"/>
    <property type="match status" value="2"/>
</dbReference>
<protein>
    <submittedName>
        <fullName evidence="4">Predicted protein</fullName>
    </submittedName>
</protein>
<dbReference type="AlphaFoldDB" id="D2VFG3"/>